<organism evidence="3 4">
    <name type="scientific">Drosophila ananassae</name>
    <name type="common">Fruit fly</name>
    <dbReference type="NCBI Taxonomy" id="7217"/>
    <lineage>
        <taxon>Eukaryota</taxon>
        <taxon>Metazoa</taxon>
        <taxon>Ecdysozoa</taxon>
        <taxon>Arthropoda</taxon>
        <taxon>Hexapoda</taxon>
        <taxon>Insecta</taxon>
        <taxon>Pterygota</taxon>
        <taxon>Neoptera</taxon>
        <taxon>Endopterygota</taxon>
        <taxon>Diptera</taxon>
        <taxon>Brachycera</taxon>
        <taxon>Muscomorpha</taxon>
        <taxon>Ephydroidea</taxon>
        <taxon>Drosophilidae</taxon>
        <taxon>Drosophila</taxon>
        <taxon>Sophophora</taxon>
    </lineage>
</organism>
<dbReference type="FunCoup" id="A0A0P8YLZ9">
    <property type="interactions" value="109"/>
</dbReference>
<dbReference type="GeneID" id="6500919"/>
<dbReference type="STRING" id="7217.A0A0P8YLZ9"/>
<proteinExistence type="predicted"/>
<accession>A0A0P8YLZ9</accession>
<feature type="compositionally biased region" description="Basic residues" evidence="1">
    <location>
        <begin position="249"/>
        <end position="267"/>
    </location>
</feature>
<dbReference type="OrthoDB" id="7864247at2759"/>
<feature type="compositionally biased region" description="Basic residues" evidence="1">
    <location>
        <begin position="177"/>
        <end position="187"/>
    </location>
</feature>
<evidence type="ECO:0000256" key="2">
    <source>
        <dbReference type="SAM" id="SignalP"/>
    </source>
</evidence>
<keyword evidence="2" id="KW-0732">Signal</keyword>
<dbReference type="Proteomes" id="UP000007801">
    <property type="component" value="Unassembled WGS sequence"/>
</dbReference>
<feature type="chain" id="PRO_5006154525" evidence="2">
    <location>
        <begin position="24"/>
        <end position="275"/>
    </location>
</feature>
<feature type="region of interest" description="Disordered" evidence="1">
    <location>
        <begin position="168"/>
        <end position="203"/>
    </location>
</feature>
<evidence type="ECO:0000256" key="1">
    <source>
        <dbReference type="SAM" id="MobiDB-lite"/>
    </source>
</evidence>
<reference evidence="3 4" key="1">
    <citation type="journal article" date="2007" name="Nature">
        <title>Evolution of genes and genomes on the Drosophila phylogeny.</title>
        <authorList>
            <consortium name="Drosophila 12 Genomes Consortium"/>
            <person name="Clark A.G."/>
            <person name="Eisen M.B."/>
            <person name="Smith D.R."/>
            <person name="Bergman C.M."/>
            <person name="Oliver B."/>
            <person name="Markow T.A."/>
            <person name="Kaufman T.C."/>
            <person name="Kellis M."/>
            <person name="Gelbart W."/>
            <person name="Iyer V.N."/>
            <person name="Pollard D.A."/>
            <person name="Sackton T.B."/>
            <person name="Larracuente A.M."/>
            <person name="Singh N.D."/>
            <person name="Abad J.P."/>
            <person name="Abt D.N."/>
            <person name="Adryan B."/>
            <person name="Aguade M."/>
            <person name="Akashi H."/>
            <person name="Anderson W.W."/>
            <person name="Aquadro C.F."/>
            <person name="Ardell D.H."/>
            <person name="Arguello R."/>
            <person name="Artieri C.G."/>
            <person name="Barbash D.A."/>
            <person name="Barker D."/>
            <person name="Barsanti P."/>
            <person name="Batterham P."/>
            <person name="Batzoglou S."/>
            <person name="Begun D."/>
            <person name="Bhutkar A."/>
            <person name="Blanco E."/>
            <person name="Bosak S.A."/>
            <person name="Bradley R.K."/>
            <person name="Brand A.D."/>
            <person name="Brent M.R."/>
            <person name="Brooks A.N."/>
            <person name="Brown R.H."/>
            <person name="Butlin R.K."/>
            <person name="Caggese C."/>
            <person name="Calvi B.R."/>
            <person name="Bernardo de Carvalho A."/>
            <person name="Caspi A."/>
            <person name="Castrezana S."/>
            <person name="Celniker S.E."/>
            <person name="Chang J.L."/>
            <person name="Chapple C."/>
            <person name="Chatterji S."/>
            <person name="Chinwalla A."/>
            <person name="Civetta A."/>
            <person name="Clifton S.W."/>
            <person name="Comeron J.M."/>
            <person name="Costello J.C."/>
            <person name="Coyne J.A."/>
            <person name="Daub J."/>
            <person name="David R.G."/>
            <person name="Delcher A.L."/>
            <person name="Delehaunty K."/>
            <person name="Do C.B."/>
            <person name="Ebling H."/>
            <person name="Edwards K."/>
            <person name="Eickbush T."/>
            <person name="Evans J.D."/>
            <person name="Filipski A."/>
            <person name="Findeiss S."/>
            <person name="Freyhult E."/>
            <person name="Fulton L."/>
            <person name="Fulton R."/>
            <person name="Garcia A.C."/>
            <person name="Gardiner A."/>
            <person name="Garfield D.A."/>
            <person name="Garvin B.E."/>
            <person name="Gibson G."/>
            <person name="Gilbert D."/>
            <person name="Gnerre S."/>
            <person name="Godfrey J."/>
            <person name="Good R."/>
            <person name="Gotea V."/>
            <person name="Gravely B."/>
            <person name="Greenberg A.J."/>
            <person name="Griffiths-Jones S."/>
            <person name="Gross S."/>
            <person name="Guigo R."/>
            <person name="Gustafson E.A."/>
            <person name="Haerty W."/>
            <person name="Hahn M.W."/>
            <person name="Halligan D.L."/>
            <person name="Halpern A.L."/>
            <person name="Halter G.M."/>
            <person name="Han M.V."/>
            <person name="Heger A."/>
            <person name="Hillier L."/>
            <person name="Hinrichs A.S."/>
            <person name="Holmes I."/>
            <person name="Hoskins R.A."/>
            <person name="Hubisz M.J."/>
            <person name="Hultmark D."/>
            <person name="Huntley M.A."/>
            <person name="Jaffe D.B."/>
            <person name="Jagadeeshan S."/>
            <person name="Jeck W.R."/>
            <person name="Johnson J."/>
            <person name="Jones C.D."/>
            <person name="Jordan W.C."/>
            <person name="Karpen G.H."/>
            <person name="Kataoka E."/>
            <person name="Keightley P.D."/>
            <person name="Kheradpour P."/>
            <person name="Kirkness E.F."/>
            <person name="Koerich L.B."/>
            <person name="Kristiansen K."/>
            <person name="Kudrna D."/>
            <person name="Kulathinal R.J."/>
            <person name="Kumar S."/>
            <person name="Kwok R."/>
            <person name="Lander E."/>
            <person name="Langley C.H."/>
            <person name="Lapoint R."/>
            <person name="Lazzaro B.P."/>
            <person name="Lee S.J."/>
            <person name="Levesque L."/>
            <person name="Li R."/>
            <person name="Lin C.F."/>
            <person name="Lin M.F."/>
            <person name="Lindblad-Toh K."/>
            <person name="Llopart A."/>
            <person name="Long M."/>
            <person name="Low L."/>
            <person name="Lozovsky E."/>
            <person name="Lu J."/>
            <person name="Luo M."/>
            <person name="Machado C.A."/>
            <person name="Makalowski W."/>
            <person name="Marzo M."/>
            <person name="Matsuda M."/>
            <person name="Matzkin L."/>
            <person name="McAllister B."/>
            <person name="McBride C.S."/>
            <person name="McKernan B."/>
            <person name="McKernan K."/>
            <person name="Mendez-Lago M."/>
            <person name="Minx P."/>
            <person name="Mollenhauer M.U."/>
            <person name="Montooth K."/>
            <person name="Mount S.M."/>
            <person name="Mu X."/>
            <person name="Myers E."/>
            <person name="Negre B."/>
            <person name="Newfeld S."/>
            <person name="Nielsen R."/>
            <person name="Noor M.A."/>
            <person name="O'Grady P."/>
            <person name="Pachter L."/>
            <person name="Papaceit M."/>
            <person name="Parisi M.J."/>
            <person name="Parisi M."/>
            <person name="Parts L."/>
            <person name="Pedersen J.S."/>
            <person name="Pesole G."/>
            <person name="Phillippy A.M."/>
            <person name="Ponting C.P."/>
            <person name="Pop M."/>
            <person name="Porcelli D."/>
            <person name="Powell J.R."/>
            <person name="Prohaska S."/>
            <person name="Pruitt K."/>
            <person name="Puig M."/>
            <person name="Quesneville H."/>
            <person name="Ram K.R."/>
            <person name="Rand D."/>
            <person name="Rasmussen M.D."/>
            <person name="Reed L.K."/>
            <person name="Reenan R."/>
            <person name="Reily A."/>
            <person name="Remington K.A."/>
            <person name="Rieger T.T."/>
            <person name="Ritchie M.G."/>
            <person name="Robin C."/>
            <person name="Rogers Y.H."/>
            <person name="Rohde C."/>
            <person name="Rozas J."/>
            <person name="Rubenfield M.J."/>
            <person name="Ruiz A."/>
            <person name="Russo S."/>
            <person name="Salzberg S.L."/>
            <person name="Sanchez-Gracia A."/>
            <person name="Saranga D.J."/>
            <person name="Sato H."/>
            <person name="Schaeffer S.W."/>
            <person name="Schatz M.C."/>
            <person name="Schlenke T."/>
            <person name="Schwartz R."/>
            <person name="Segarra C."/>
            <person name="Singh R.S."/>
            <person name="Sirot L."/>
            <person name="Sirota M."/>
            <person name="Sisneros N.B."/>
            <person name="Smith C.D."/>
            <person name="Smith T.F."/>
            <person name="Spieth J."/>
            <person name="Stage D.E."/>
            <person name="Stark A."/>
            <person name="Stephan W."/>
            <person name="Strausberg R.L."/>
            <person name="Strempel S."/>
            <person name="Sturgill D."/>
            <person name="Sutton G."/>
            <person name="Sutton G.G."/>
            <person name="Tao W."/>
            <person name="Teichmann S."/>
            <person name="Tobari Y.N."/>
            <person name="Tomimura Y."/>
            <person name="Tsolas J.M."/>
            <person name="Valente V.L."/>
            <person name="Venter E."/>
            <person name="Venter J.C."/>
            <person name="Vicario S."/>
            <person name="Vieira F.G."/>
            <person name="Vilella A.J."/>
            <person name="Villasante A."/>
            <person name="Walenz B."/>
            <person name="Wang J."/>
            <person name="Wasserman M."/>
            <person name="Watts T."/>
            <person name="Wilson D."/>
            <person name="Wilson R.K."/>
            <person name="Wing R.A."/>
            <person name="Wolfner M.F."/>
            <person name="Wong A."/>
            <person name="Wong G.K."/>
            <person name="Wu C.I."/>
            <person name="Wu G."/>
            <person name="Yamamoto D."/>
            <person name="Yang H.P."/>
            <person name="Yang S.P."/>
            <person name="Yorke J.A."/>
            <person name="Yoshida K."/>
            <person name="Zdobnov E."/>
            <person name="Zhang P."/>
            <person name="Zhang Y."/>
            <person name="Zimin A.V."/>
            <person name="Baldwin J."/>
            <person name="Abdouelleil A."/>
            <person name="Abdulkadir J."/>
            <person name="Abebe A."/>
            <person name="Abera B."/>
            <person name="Abreu J."/>
            <person name="Acer S.C."/>
            <person name="Aftuck L."/>
            <person name="Alexander A."/>
            <person name="An P."/>
            <person name="Anderson E."/>
            <person name="Anderson S."/>
            <person name="Arachi H."/>
            <person name="Azer M."/>
            <person name="Bachantsang P."/>
            <person name="Barry A."/>
            <person name="Bayul T."/>
            <person name="Berlin A."/>
            <person name="Bessette D."/>
            <person name="Bloom T."/>
            <person name="Blye J."/>
            <person name="Boguslavskiy L."/>
            <person name="Bonnet C."/>
            <person name="Boukhgalter B."/>
            <person name="Bourzgui I."/>
            <person name="Brown A."/>
            <person name="Cahill P."/>
            <person name="Channer S."/>
            <person name="Cheshatsang Y."/>
            <person name="Chuda L."/>
            <person name="Citroen M."/>
            <person name="Collymore A."/>
            <person name="Cooke P."/>
            <person name="Costello M."/>
            <person name="D'Aco K."/>
            <person name="Daza R."/>
            <person name="De Haan G."/>
            <person name="DeGray S."/>
            <person name="DeMaso C."/>
            <person name="Dhargay N."/>
            <person name="Dooley K."/>
            <person name="Dooley E."/>
            <person name="Doricent M."/>
            <person name="Dorje P."/>
            <person name="Dorjee K."/>
            <person name="Dupes A."/>
            <person name="Elong R."/>
            <person name="Falk J."/>
            <person name="Farina A."/>
            <person name="Faro S."/>
            <person name="Ferguson D."/>
            <person name="Fisher S."/>
            <person name="Foley C.D."/>
            <person name="Franke A."/>
            <person name="Friedrich D."/>
            <person name="Gadbois L."/>
            <person name="Gearin G."/>
            <person name="Gearin C.R."/>
            <person name="Giannoukos G."/>
            <person name="Goode T."/>
            <person name="Graham J."/>
            <person name="Grandbois E."/>
            <person name="Grewal S."/>
            <person name="Gyaltsen K."/>
            <person name="Hafez N."/>
            <person name="Hagos B."/>
            <person name="Hall J."/>
            <person name="Henson C."/>
            <person name="Hollinger A."/>
            <person name="Honan T."/>
            <person name="Huard M.D."/>
            <person name="Hughes L."/>
            <person name="Hurhula B."/>
            <person name="Husby M.E."/>
            <person name="Kamat A."/>
            <person name="Kanga B."/>
            <person name="Kashin S."/>
            <person name="Khazanovich D."/>
            <person name="Kisner P."/>
            <person name="Lance K."/>
            <person name="Lara M."/>
            <person name="Lee W."/>
            <person name="Lennon N."/>
            <person name="Letendre F."/>
            <person name="LeVine R."/>
            <person name="Lipovsky A."/>
            <person name="Liu X."/>
            <person name="Liu J."/>
            <person name="Liu S."/>
            <person name="Lokyitsang T."/>
            <person name="Lokyitsang Y."/>
            <person name="Lubonja R."/>
            <person name="Lui A."/>
            <person name="MacDonald P."/>
            <person name="Magnisalis V."/>
            <person name="Maru K."/>
            <person name="Matthews C."/>
            <person name="McCusker W."/>
            <person name="McDonough S."/>
            <person name="Mehta T."/>
            <person name="Meldrim J."/>
            <person name="Meneus L."/>
            <person name="Mihai O."/>
            <person name="Mihalev A."/>
            <person name="Mihova T."/>
            <person name="Mittelman R."/>
            <person name="Mlenga V."/>
            <person name="Montmayeur A."/>
            <person name="Mulrain L."/>
            <person name="Navidi A."/>
            <person name="Naylor J."/>
            <person name="Negash T."/>
            <person name="Nguyen T."/>
            <person name="Nguyen N."/>
            <person name="Nicol R."/>
            <person name="Norbu C."/>
            <person name="Norbu N."/>
            <person name="Novod N."/>
            <person name="O'Neill B."/>
            <person name="Osman S."/>
            <person name="Markiewicz E."/>
            <person name="Oyono O.L."/>
            <person name="Patti C."/>
            <person name="Phunkhang P."/>
            <person name="Pierre F."/>
            <person name="Priest M."/>
            <person name="Raghuraman S."/>
            <person name="Rege F."/>
            <person name="Reyes R."/>
            <person name="Rise C."/>
            <person name="Rogov P."/>
            <person name="Ross K."/>
            <person name="Ryan E."/>
            <person name="Settipalli S."/>
            <person name="Shea T."/>
            <person name="Sherpa N."/>
            <person name="Shi L."/>
            <person name="Shih D."/>
            <person name="Sparrow T."/>
            <person name="Spaulding J."/>
            <person name="Stalker J."/>
            <person name="Stange-Thomann N."/>
            <person name="Stavropoulos S."/>
            <person name="Stone C."/>
            <person name="Strader C."/>
            <person name="Tesfaye S."/>
            <person name="Thomson T."/>
            <person name="Thoulutsang Y."/>
            <person name="Thoulutsang D."/>
            <person name="Topham K."/>
            <person name="Topping I."/>
            <person name="Tsamla T."/>
            <person name="Vassiliev H."/>
            <person name="Vo A."/>
            <person name="Wangchuk T."/>
            <person name="Wangdi T."/>
            <person name="Weiand M."/>
            <person name="Wilkinson J."/>
            <person name="Wilson A."/>
            <person name="Yadav S."/>
            <person name="Young G."/>
            <person name="Yu Q."/>
            <person name="Zembek L."/>
            <person name="Zhong D."/>
            <person name="Zimmer A."/>
            <person name="Zwirko Z."/>
            <person name="Jaffe D.B."/>
            <person name="Alvarez P."/>
            <person name="Brockman W."/>
            <person name="Butler J."/>
            <person name="Chin C."/>
            <person name="Gnerre S."/>
            <person name="Grabherr M."/>
            <person name="Kleber M."/>
            <person name="Mauceli E."/>
            <person name="MacCallum I."/>
        </authorList>
    </citation>
    <scope>NUCLEOTIDE SEQUENCE [LARGE SCALE GENOMIC DNA]</scope>
    <source>
        <strain evidence="4">Tucson 14024-0371.13</strain>
    </source>
</reference>
<protein>
    <submittedName>
        <fullName evidence="3">Uncharacterized protein</fullName>
    </submittedName>
</protein>
<dbReference type="EMBL" id="CH902617">
    <property type="protein sequence ID" value="KPU79878.1"/>
    <property type="molecule type" value="Genomic_DNA"/>
</dbReference>
<feature type="signal peptide" evidence="2">
    <location>
        <begin position="1"/>
        <end position="23"/>
    </location>
</feature>
<gene>
    <name evidence="3" type="primary">Dana\GF18141</name>
    <name evidence="3" type="synonym">dana_GLEANR_19401</name>
    <name evidence="3" type="ORF">GF18141</name>
</gene>
<feature type="compositionally biased region" description="Polar residues" evidence="1">
    <location>
        <begin position="64"/>
        <end position="74"/>
    </location>
</feature>
<dbReference type="KEGG" id="dan:6500919"/>
<evidence type="ECO:0000313" key="3">
    <source>
        <dbReference type="EMBL" id="KPU79878.1"/>
    </source>
</evidence>
<name>A0A0P8YLZ9_DROAN</name>
<dbReference type="InParanoid" id="A0A0P8YLZ9"/>
<sequence>MDGKFYYLCGLLVVLSLIAETLQQDTTAAPAGDSTPGAGETPKPESAGGDKTGTTEAAKPDTPGGTNPASSSGSKCKLHEIMTQGGCRPRESFLSGIIERSWKDQGFDHFKARSGSEHGGKCLAGQVMTPNGCRNMLDMTHDNEPRFQVKHSNLAGSEVVHSHFGAKLEAGKPEHNRKTKGKKKSRKIGGPPIPGHNRPRPYAYIPGRLLRSQRQCRPYETLNREGKCIRKTAVKTGKYEHRNHYYGLQKRHRHEAAEKSRRRKRRSINLFHLVK</sequence>
<feature type="region of interest" description="Disordered" evidence="1">
    <location>
        <begin position="249"/>
        <end position="275"/>
    </location>
</feature>
<keyword evidence="4" id="KW-1185">Reference proteome</keyword>
<feature type="region of interest" description="Disordered" evidence="1">
    <location>
        <begin position="27"/>
        <end position="76"/>
    </location>
</feature>
<dbReference type="AlphaFoldDB" id="A0A0P8YLZ9"/>
<evidence type="ECO:0000313" key="4">
    <source>
        <dbReference type="Proteomes" id="UP000007801"/>
    </source>
</evidence>